<feature type="domain" description="Chalcone isomerase" evidence="3">
    <location>
        <begin position="147"/>
        <end position="268"/>
    </location>
</feature>
<dbReference type="AlphaFoldDB" id="A0A022S0N8"/>
<dbReference type="PANTHER" id="PTHR47589">
    <property type="entry name" value="FATTY-ACID-BINDING PROTEIN 1"/>
    <property type="match status" value="1"/>
</dbReference>
<dbReference type="InterPro" id="IPR036298">
    <property type="entry name" value="Chalcone_isomerase_sf"/>
</dbReference>
<sequence>MPTTVNEVAEKTEMLELDPKSGVALKPTTTKDEINETAPDELTDKVTEADETINKTAPTEDKADQKEEPAAAAVKDEDIPVEVEPKTGISFPVKLRDGKQLTAVGLRKKSMLGIGIKIYGFGIYAENEKLKDILLRTKFEKEPTKATKEMYQVVIDSDVGMMVRLVIVYSSLTMSMVRKSFDEGLGASIKKLTGGKNEQITKMIMGEASDEIKLTPGSVIEISRLPGYTLQTKVKGEIVSTVQSELLCRAYIYMYLGEDPFDKEAKEKFGASMLSLF</sequence>
<organism evidence="4 5">
    <name type="scientific">Erythranthe guttata</name>
    <name type="common">Yellow monkey flower</name>
    <name type="synonym">Mimulus guttatus</name>
    <dbReference type="NCBI Taxonomy" id="4155"/>
    <lineage>
        <taxon>Eukaryota</taxon>
        <taxon>Viridiplantae</taxon>
        <taxon>Streptophyta</taxon>
        <taxon>Embryophyta</taxon>
        <taxon>Tracheophyta</taxon>
        <taxon>Spermatophyta</taxon>
        <taxon>Magnoliopsida</taxon>
        <taxon>eudicotyledons</taxon>
        <taxon>Gunneridae</taxon>
        <taxon>Pentapetalae</taxon>
        <taxon>asterids</taxon>
        <taxon>lamiids</taxon>
        <taxon>Lamiales</taxon>
        <taxon>Phrymaceae</taxon>
        <taxon>Erythranthe</taxon>
    </lineage>
</organism>
<keyword evidence="5" id="KW-1185">Reference proteome</keyword>
<evidence type="ECO:0000259" key="3">
    <source>
        <dbReference type="Pfam" id="PF16036"/>
    </source>
</evidence>
<feature type="region of interest" description="Disordered" evidence="2">
    <location>
        <begin position="1"/>
        <end position="73"/>
    </location>
</feature>
<proteinExistence type="inferred from homology"/>
<dbReference type="OMA" id="YMYLGED"/>
<dbReference type="GO" id="GO:0009570">
    <property type="term" value="C:chloroplast stroma"/>
    <property type="evidence" value="ECO:0000318"/>
    <property type="project" value="GO_Central"/>
</dbReference>
<dbReference type="InterPro" id="IPR016087">
    <property type="entry name" value="Chalcone_isomerase"/>
</dbReference>
<evidence type="ECO:0000256" key="2">
    <source>
        <dbReference type="SAM" id="MobiDB-lite"/>
    </source>
</evidence>
<dbReference type="KEGG" id="egt:105969765"/>
<evidence type="ECO:0000256" key="1">
    <source>
        <dbReference type="ARBA" id="ARBA00007166"/>
    </source>
</evidence>
<dbReference type="Gene3D" id="1.10.890.20">
    <property type="match status" value="1"/>
</dbReference>
<gene>
    <name evidence="4" type="ORF">MIMGU_mgv1a011568mg</name>
</gene>
<dbReference type="InterPro" id="IPR016088">
    <property type="entry name" value="Chalcone_isomerase_3-sand"/>
</dbReference>
<dbReference type="OrthoDB" id="18193at2759"/>
<name>A0A022S0N8_ERYGU</name>
<feature type="compositionally biased region" description="Basic and acidic residues" evidence="2">
    <location>
        <begin position="58"/>
        <end position="73"/>
    </location>
</feature>
<dbReference type="EMBL" id="KI630210">
    <property type="protein sequence ID" value="EYU44805.1"/>
    <property type="molecule type" value="Genomic_DNA"/>
</dbReference>
<reference evidence="4 5" key="1">
    <citation type="journal article" date="2013" name="Proc. Natl. Acad. Sci. U.S.A.">
        <title>Fine-scale variation in meiotic recombination in Mimulus inferred from population shotgun sequencing.</title>
        <authorList>
            <person name="Hellsten U."/>
            <person name="Wright K.M."/>
            <person name="Jenkins J."/>
            <person name="Shu S."/>
            <person name="Yuan Y."/>
            <person name="Wessler S.R."/>
            <person name="Schmutz J."/>
            <person name="Willis J.H."/>
            <person name="Rokhsar D.S."/>
        </authorList>
    </citation>
    <scope>NUCLEOTIDE SEQUENCE [LARGE SCALE GENOMIC DNA]</scope>
    <source>
        <strain evidence="5">cv. DUN x IM62</strain>
    </source>
</reference>
<dbReference type="eggNOG" id="ENOG502QQHN">
    <property type="taxonomic scope" value="Eukaryota"/>
</dbReference>
<dbReference type="PhylomeDB" id="A0A022S0N8"/>
<dbReference type="InterPro" id="IPR016089">
    <property type="entry name" value="Chalcone_isomerase_bundle_sf"/>
</dbReference>
<dbReference type="GO" id="GO:0016872">
    <property type="term" value="F:intramolecular lyase activity"/>
    <property type="evidence" value="ECO:0007669"/>
    <property type="project" value="InterPro"/>
</dbReference>
<feature type="compositionally biased region" description="Basic and acidic residues" evidence="2">
    <location>
        <begin position="8"/>
        <end position="19"/>
    </location>
</feature>
<evidence type="ECO:0000313" key="5">
    <source>
        <dbReference type="Proteomes" id="UP000030748"/>
    </source>
</evidence>
<protein>
    <recommendedName>
        <fullName evidence="3">Chalcone isomerase domain-containing protein</fullName>
    </recommendedName>
</protein>
<dbReference type="STRING" id="4155.A0A022S0N8"/>
<dbReference type="InterPro" id="IPR044228">
    <property type="entry name" value="FAP1"/>
</dbReference>
<dbReference type="Pfam" id="PF16036">
    <property type="entry name" value="Chalcone_3"/>
    <property type="match status" value="1"/>
</dbReference>
<dbReference type="Proteomes" id="UP000030748">
    <property type="component" value="Unassembled WGS sequence"/>
</dbReference>
<dbReference type="GO" id="GO:0005504">
    <property type="term" value="F:fatty acid binding"/>
    <property type="evidence" value="ECO:0000318"/>
    <property type="project" value="GO_Central"/>
</dbReference>
<dbReference type="GO" id="GO:0006631">
    <property type="term" value="P:fatty acid metabolic process"/>
    <property type="evidence" value="ECO:0000318"/>
    <property type="project" value="GO_Central"/>
</dbReference>
<dbReference type="PANTHER" id="PTHR47589:SF4">
    <property type="entry name" value="FATTY-ACID-BINDING PROTEIN 1-LIKE"/>
    <property type="match status" value="1"/>
</dbReference>
<comment type="similarity">
    <text evidence="1">Belongs to the chalcone isomerase family.</text>
</comment>
<dbReference type="SUPFAM" id="SSF54626">
    <property type="entry name" value="Chalcone isomerase"/>
    <property type="match status" value="1"/>
</dbReference>
<dbReference type="Gene3D" id="3.50.70.10">
    <property type="match status" value="1"/>
</dbReference>
<evidence type="ECO:0000313" key="4">
    <source>
        <dbReference type="EMBL" id="EYU44805.1"/>
    </source>
</evidence>
<accession>A0A022S0N8</accession>